<keyword evidence="3" id="KW-0479">Metal-binding</keyword>
<dbReference type="CDD" id="cd03426">
    <property type="entry name" value="NUDIX_CoAse_Nudt7"/>
    <property type="match status" value="1"/>
</dbReference>
<evidence type="ECO:0000313" key="11">
    <source>
        <dbReference type="Proteomes" id="UP001209746"/>
    </source>
</evidence>
<dbReference type="InterPro" id="IPR015797">
    <property type="entry name" value="NUDIX_hydrolase-like_dom_sf"/>
</dbReference>
<evidence type="ECO:0000313" key="9">
    <source>
        <dbReference type="EMBL" id="MCU4726709.1"/>
    </source>
</evidence>
<dbReference type="PANTHER" id="PTHR12992:SF11">
    <property type="entry name" value="MITOCHONDRIAL COENZYME A DIPHOSPHATASE NUDT8"/>
    <property type="match status" value="1"/>
</dbReference>
<comment type="caution">
    <text evidence="9">The sequence shown here is derived from an EMBL/GenBank/DDBJ whole genome shotgun (WGS) entry which is preliminary data.</text>
</comment>
<keyword evidence="6" id="KW-0464">Manganese</keyword>
<dbReference type="EMBL" id="JAOPKD010000004">
    <property type="protein sequence ID" value="MCU4726709.1"/>
    <property type="molecule type" value="Genomic_DNA"/>
</dbReference>
<reference evidence="9" key="1">
    <citation type="submission" date="2023-02" db="EMBL/GenBank/DDBJ databases">
        <title>Enrichment on poylsaccharides allowed isolation of novel metabolic and taxonomic groups of Haloarchaea.</title>
        <authorList>
            <person name="Sorokin D.Y."/>
            <person name="Elcheninov A.G."/>
            <person name="Khizhniak T.V."/>
            <person name="Kolganova T.V."/>
            <person name="Kublanov I.V."/>
        </authorList>
    </citation>
    <scope>NUCLEOTIDE SEQUENCE</scope>
    <source>
        <strain evidence="8 10">HArc-curdl5-1</strain>
        <strain evidence="9">HArc-curdl7</strain>
    </source>
</reference>
<evidence type="ECO:0000256" key="2">
    <source>
        <dbReference type="ARBA" id="ARBA00001946"/>
    </source>
</evidence>
<feature type="domain" description="Nudix hydrolase" evidence="7">
    <location>
        <begin position="18"/>
        <end position="155"/>
    </location>
</feature>
<evidence type="ECO:0000256" key="6">
    <source>
        <dbReference type="ARBA" id="ARBA00023211"/>
    </source>
</evidence>
<dbReference type="Gene3D" id="3.90.79.10">
    <property type="entry name" value="Nucleoside Triphosphate Pyrophosphohydrolase"/>
    <property type="match status" value="1"/>
</dbReference>
<evidence type="ECO:0000256" key="4">
    <source>
        <dbReference type="ARBA" id="ARBA00022801"/>
    </source>
</evidence>
<dbReference type="SUPFAM" id="SSF55811">
    <property type="entry name" value="Nudix"/>
    <property type="match status" value="1"/>
</dbReference>
<dbReference type="InterPro" id="IPR045121">
    <property type="entry name" value="CoAse"/>
</dbReference>
<sequence length="199" mass="22118">MDLGPIREYEPVEIGGDVQEASVLLPVIDRPAGPHLLFTKRAEHLEDHPGQMSFPGGGREPEDADRVETALREANEEIGLRPEEARLHGRLDDFQTVSEYVVRPFVGTIPDRSYTPNDGEVAEITVLALSELIDHSNYDSECRDHPRYGEIQLHFFDVDGYTVWGATANILVQFLELATDWSPPSEPDCATGHGTDLPT</sequence>
<dbReference type="AlphaFoldDB" id="A0AAE3IDQ2"/>
<dbReference type="InterPro" id="IPR000086">
    <property type="entry name" value="NUDIX_hydrolase_dom"/>
</dbReference>
<dbReference type="RefSeq" id="WP_315908308.1">
    <property type="nucleotide sequence ID" value="NZ_JAOPKC010000003.1"/>
</dbReference>
<dbReference type="PROSITE" id="PS51462">
    <property type="entry name" value="NUDIX"/>
    <property type="match status" value="1"/>
</dbReference>
<evidence type="ECO:0000256" key="5">
    <source>
        <dbReference type="ARBA" id="ARBA00022842"/>
    </source>
</evidence>
<dbReference type="Proteomes" id="UP001209746">
    <property type="component" value="Unassembled WGS sequence"/>
</dbReference>
<dbReference type="EMBL" id="JAOPKC010000003">
    <property type="protein sequence ID" value="MCU4717545.1"/>
    <property type="molecule type" value="Genomic_DNA"/>
</dbReference>
<name>A0AAE3IDQ2_9EURY</name>
<accession>A0AAE3IDQ2</accession>
<keyword evidence="10" id="KW-1185">Reference proteome</keyword>
<organism evidence="9 11">
    <name type="scientific">Halapricum hydrolyticum</name>
    <dbReference type="NCBI Taxonomy" id="2979991"/>
    <lineage>
        <taxon>Archaea</taxon>
        <taxon>Methanobacteriati</taxon>
        <taxon>Methanobacteriota</taxon>
        <taxon>Stenosarchaea group</taxon>
        <taxon>Halobacteria</taxon>
        <taxon>Halobacteriales</taxon>
        <taxon>Haloarculaceae</taxon>
        <taxon>Halapricum</taxon>
    </lineage>
</organism>
<comment type="cofactor">
    <cofactor evidence="2">
        <name>Mg(2+)</name>
        <dbReference type="ChEBI" id="CHEBI:18420"/>
    </cofactor>
</comment>
<gene>
    <name evidence="9" type="ORF">OB914_06975</name>
    <name evidence="8" type="ORF">OB916_05640</name>
</gene>
<dbReference type="Proteomes" id="UP001208186">
    <property type="component" value="Unassembled WGS sequence"/>
</dbReference>
<evidence type="ECO:0000256" key="3">
    <source>
        <dbReference type="ARBA" id="ARBA00022723"/>
    </source>
</evidence>
<keyword evidence="4" id="KW-0378">Hydrolase</keyword>
<keyword evidence="5" id="KW-0460">Magnesium</keyword>
<dbReference type="Pfam" id="PF00293">
    <property type="entry name" value="NUDIX"/>
    <property type="match status" value="1"/>
</dbReference>
<evidence type="ECO:0000259" key="7">
    <source>
        <dbReference type="PROSITE" id="PS51462"/>
    </source>
</evidence>
<dbReference type="GO" id="GO:0046872">
    <property type="term" value="F:metal ion binding"/>
    <property type="evidence" value="ECO:0007669"/>
    <property type="project" value="UniProtKB-KW"/>
</dbReference>
<proteinExistence type="predicted"/>
<dbReference type="PANTHER" id="PTHR12992">
    <property type="entry name" value="NUDIX HYDROLASE"/>
    <property type="match status" value="1"/>
</dbReference>
<evidence type="ECO:0000313" key="10">
    <source>
        <dbReference type="Proteomes" id="UP001208186"/>
    </source>
</evidence>
<evidence type="ECO:0000313" key="8">
    <source>
        <dbReference type="EMBL" id="MCU4717545.1"/>
    </source>
</evidence>
<evidence type="ECO:0000256" key="1">
    <source>
        <dbReference type="ARBA" id="ARBA00001936"/>
    </source>
</evidence>
<protein>
    <submittedName>
        <fullName evidence="9">CoA pyrophosphatase</fullName>
    </submittedName>
</protein>
<dbReference type="GO" id="GO:0010945">
    <property type="term" value="F:coenzyme A diphosphatase activity"/>
    <property type="evidence" value="ECO:0007669"/>
    <property type="project" value="InterPro"/>
</dbReference>
<comment type="cofactor">
    <cofactor evidence="1">
        <name>Mn(2+)</name>
        <dbReference type="ChEBI" id="CHEBI:29035"/>
    </cofactor>
</comment>